<dbReference type="InterPro" id="IPR036102">
    <property type="entry name" value="OsmC/Ohrsf"/>
</dbReference>
<sequence length="140" mass="14703">MKLEKVLYTAHATATGGRDGRAVTSDGQLDAKLALPKEMGGKGDGLNPEQLFAAGYSACFIGAMRHVAAQQKIVLPPDTSIEGSVGIGPIPQGFGIQAELKISVPGFEREAVEKLVEQAHQVCPYSNATRGNIEVTLTVV</sequence>
<reference evidence="2 3" key="1">
    <citation type="submission" date="2021-03" db="EMBL/GenBank/DDBJ databases">
        <authorList>
            <person name="Peeters C."/>
        </authorList>
    </citation>
    <scope>NUCLEOTIDE SEQUENCE [LARGE SCALE GENOMIC DNA]</scope>
    <source>
        <strain evidence="2 3">LMG 26411</strain>
    </source>
</reference>
<dbReference type="SUPFAM" id="SSF82784">
    <property type="entry name" value="OsmC-like"/>
    <property type="match status" value="1"/>
</dbReference>
<gene>
    <name evidence="2" type="primary">ohrB</name>
    <name evidence="2" type="ORF">LMG26411_05637</name>
</gene>
<organism evidence="2 3">
    <name type="scientific">Cupriavidus numazuensis</name>
    <dbReference type="NCBI Taxonomy" id="221992"/>
    <lineage>
        <taxon>Bacteria</taxon>
        <taxon>Pseudomonadati</taxon>
        <taxon>Pseudomonadota</taxon>
        <taxon>Betaproteobacteria</taxon>
        <taxon>Burkholderiales</taxon>
        <taxon>Burkholderiaceae</taxon>
        <taxon>Cupriavidus</taxon>
    </lineage>
</organism>
<dbReference type="InterPro" id="IPR019953">
    <property type="entry name" value="OHR"/>
</dbReference>
<dbReference type="PANTHER" id="PTHR33797:SF2">
    <property type="entry name" value="ORGANIC HYDROPEROXIDE RESISTANCE PROTEIN-LIKE"/>
    <property type="match status" value="1"/>
</dbReference>
<dbReference type="Gene3D" id="3.30.300.20">
    <property type="match status" value="1"/>
</dbReference>
<dbReference type="Gene3D" id="2.20.25.10">
    <property type="match status" value="1"/>
</dbReference>
<proteinExistence type="inferred from homology"/>
<name>A0ABM8TQ00_9BURK</name>
<dbReference type="RefSeq" id="WP_211956504.1">
    <property type="nucleotide sequence ID" value="NZ_CAJPVI010000041.1"/>
</dbReference>
<dbReference type="Proteomes" id="UP000672657">
    <property type="component" value="Unassembled WGS sequence"/>
</dbReference>
<accession>A0ABM8TQ00</accession>
<evidence type="ECO:0000313" key="3">
    <source>
        <dbReference type="Proteomes" id="UP000672657"/>
    </source>
</evidence>
<dbReference type="InterPro" id="IPR015946">
    <property type="entry name" value="KH_dom-like_a/b"/>
</dbReference>
<dbReference type="NCBIfam" id="TIGR03561">
    <property type="entry name" value="organ_hyd_perox"/>
    <property type="match status" value="1"/>
</dbReference>
<dbReference type="Pfam" id="PF02566">
    <property type="entry name" value="OsmC"/>
    <property type="match status" value="1"/>
</dbReference>
<protein>
    <submittedName>
        <fullName evidence="2">Organic hydroperoxide resistance protein OhrB</fullName>
    </submittedName>
</protein>
<evidence type="ECO:0000256" key="1">
    <source>
        <dbReference type="ARBA" id="ARBA00007378"/>
    </source>
</evidence>
<dbReference type="EMBL" id="CAJPVI010000041">
    <property type="protein sequence ID" value="CAG2157614.1"/>
    <property type="molecule type" value="Genomic_DNA"/>
</dbReference>
<dbReference type="PANTHER" id="PTHR33797">
    <property type="entry name" value="ORGANIC HYDROPEROXIDE RESISTANCE PROTEIN-LIKE"/>
    <property type="match status" value="1"/>
</dbReference>
<comment type="caution">
    <text evidence="2">The sequence shown here is derived from an EMBL/GenBank/DDBJ whole genome shotgun (WGS) entry which is preliminary data.</text>
</comment>
<evidence type="ECO:0000313" key="2">
    <source>
        <dbReference type="EMBL" id="CAG2157614.1"/>
    </source>
</evidence>
<dbReference type="InterPro" id="IPR003718">
    <property type="entry name" value="OsmC/Ohr_fam"/>
</dbReference>
<comment type="similarity">
    <text evidence="1">Belongs to the OsmC/Ohr family.</text>
</comment>
<keyword evidence="3" id="KW-1185">Reference proteome</keyword>